<sequence length="277" mass="30488">MIEGTVEDEDERTKDDATLTNARETMIKLLEGIKRTMSINHVQSLKSSLTGTGSSSSDTPLLSGKPRLPSIITQPIGSGGEEPILNSPDSLYWSGRNQETTADNFSSAEQFTIMNPPREEIPPQDHIIYIQSLGGAKAWDWEPDDSLLRQQIVSTMDEGFHSNGKKYNDEFGGHEYNQAWGNVGDTIGCGYNPDAGHVFFTKNGHFLGNAFMGIRHVWFPTVGSNGPCTITTNFGDSENEFKYESARGYGPGGPLLISSEQQGYQWQTGNNRSSRIL</sequence>
<dbReference type="SUPFAM" id="SSF49899">
    <property type="entry name" value="Concanavalin A-like lectins/glucanases"/>
    <property type="match status" value="1"/>
</dbReference>
<evidence type="ECO:0000313" key="3">
    <source>
        <dbReference type="EMBL" id="CAG8549113.1"/>
    </source>
</evidence>
<evidence type="ECO:0000256" key="1">
    <source>
        <dbReference type="SAM" id="MobiDB-lite"/>
    </source>
</evidence>
<dbReference type="InterPro" id="IPR043136">
    <property type="entry name" value="B30.2/SPRY_sf"/>
</dbReference>
<dbReference type="CDD" id="cd12885">
    <property type="entry name" value="SPRY_RanBP_like"/>
    <property type="match status" value="1"/>
</dbReference>
<keyword evidence="4" id="KW-1185">Reference proteome</keyword>
<dbReference type="AlphaFoldDB" id="A0A9N9AY86"/>
<dbReference type="InterPro" id="IPR003877">
    <property type="entry name" value="SPRY_dom"/>
</dbReference>
<dbReference type="InterPro" id="IPR044736">
    <property type="entry name" value="Gid1/RanBPM/SPLA_SPRY"/>
</dbReference>
<protein>
    <submittedName>
        <fullName evidence="3">3307_t:CDS:1</fullName>
    </submittedName>
</protein>
<proteinExistence type="predicted"/>
<dbReference type="EMBL" id="CAJVPZ010004620">
    <property type="protein sequence ID" value="CAG8549113.1"/>
    <property type="molecule type" value="Genomic_DNA"/>
</dbReference>
<dbReference type="OrthoDB" id="258495at2759"/>
<accession>A0A9N9AY86</accession>
<feature type="domain" description="SPRY" evidence="2">
    <location>
        <begin position="160"/>
        <end position="235"/>
    </location>
</feature>
<name>A0A9N9AY86_9GLOM</name>
<dbReference type="Pfam" id="PF00622">
    <property type="entry name" value="SPRY"/>
    <property type="match status" value="1"/>
</dbReference>
<reference evidence="3" key="1">
    <citation type="submission" date="2021-06" db="EMBL/GenBank/DDBJ databases">
        <authorList>
            <person name="Kallberg Y."/>
            <person name="Tangrot J."/>
            <person name="Rosling A."/>
        </authorList>
    </citation>
    <scope>NUCLEOTIDE SEQUENCE</scope>
    <source>
        <strain evidence="3">IN212</strain>
    </source>
</reference>
<feature type="compositionally biased region" description="Low complexity" evidence="1">
    <location>
        <begin position="46"/>
        <end position="64"/>
    </location>
</feature>
<feature type="region of interest" description="Disordered" evidence="1">
    <location>
        <begin position="46"/>
        <end position="67"/>
    </location>
</feature>
<comment type="caution">
    <text evidence="3">The sequence shown here is derived from an EMBL/GenBank/DDBJ whole genome shotgun (WGS) entry which is preliminary data.</text>
</comment>
<organism evidence="3 4">
    <name type="scientific">Racocetra fulgida</name>
    <dbReference type="NCBI Taxonomy" id="60492"/>
    <lineage>
        <taxon>Eukaryota</taxon>
        <taxon>Fungi</taxon>
        <taxon>Fungi incertae sedis</taxon>
        <taxon>Mucoromycota</taxon>
        <taxon>Glomeromycotina</taxon>
        <taxon>Glomeromycetes</taxon>
        <taxon>Diversisporales</taxon>
        <taxon>Gigasporaceae</taxon>
        <taxon>Racocetra</taxon>
    </lineage>
</organism>
<dbReference type="Gene3D" id="2.60.120.920">
    <property type="match status" value="1"/>
</dbReference>
<evidence type="ECO:0000313" key="4">
    <source>
        <dbReference type="Proteomes" id="UP000789396"/>
    </source>
</evidence>
<dbReference type="InterPro" id="IPR013320">
    <property type="entry name" value="ConA-like_dom_sf"/>
</dbReference>
<evidence type="ECO:0000259" key="2">
    <source>
        <dbReference type="Pfam" id="PF00622"/>
    </source>
</evidence>
<dbReference type="Proteomes" id="UP000789396">
    <property type="component" value="Unassembled WGS sequence"/>
</dbReference>
<gene>
    <name evidence="3" type="ORF">RFULGI_LOCUS4569</name>
</gene>